<dbReference type="AlphaFoldDB" id="A0ABD2C088"/>
<sequence length="564" mass="65117">MQQPPRGGTWVGNTCVTSKSYEIQVLPSEWLHISTFFQGLFHRIQTKFRNSRVGPMGRAHGRGLLCGSLSFNANTGKIERTFAPVSAGTGVVFPGAIKSPTIMDFKELRNFYTCEEFHNLSPRVDLEIFTDVIRVSINEQLIQIYNSLFDFRLKCDLCVGLRPVSLEIFTDDIRLLVQLCFELRGVDLEIFADDIRLCFELRGVDLEIFADDIRVNINEQLIQIYNSLFDFRLKCDVGLCVGLRPVSLEIFTDDIRLLVQLCGELRRVNLEIFTGARNFDNLSPRVDLEIFEHLRDFENLSPPVDLEIFESLRDFENLSPPVDLEIFTPLRNFENLSPRVDSEIFEHLRDFENPTRRVDLEIFTPLRNFENLSPRVDLEIFAPLMNFENLSLRVDLEIFESLRDFENLTRRVDLEIFTPLRNFENLSSRVDLEIFEHLRDFENISPPMDLEIFAPLVDFENLSLRFRQNTSRMALSHILILPCCHSKCSYIVVIIESTLTRGSPNTATFTWWDLGRHDRSCLDMSEADGVDSGAICKRGFIHLQFAAKPEAPEAERHLGSRILE</sequence>
<organism evidence="1 2">
    <name type="scientific">Vespula maculifrons</name>
    <name type="common">Eastern yellow jacket</name>
    <name type="synonym">Wasp</name>
    <dbReference type="NCBI Taxonomy" id="7453"/>
    <lineage>
        <taxon>Eukaryota</taxon>
        <taxon>Metazoa</taxon>
        <taxon>Ecdysozoa</taxon>
        <taxon>Arthropoda</taxon>
        <taxon>Hexapoda</taxon>
        <taxon>Insecta</taxon>
        <taxon>Pterygota</taxon>
        <taxon>Neoptera</taxon>
        <taxon>Endopterygota</taxon>
        <taxon>Hymenoptera</taxon>
        <taxon>Apocrita</taxon>
        <taxon>Aculeata</taxon>
        <taxon>Vespoidea</taxon>
        <taxon>Vespidae</taxon>
        <taxon>Vespinae</taxon>
        <taxon>Vespula</taxon>
    </lineage>
</organism>
<evidence type="ECO:0000313" key="2">
    <source>
        <dbReference type="Proteomes" id="UP001607303"/>
    </source>
</evidence>
<proteinExistence type="predicted"/>
<name>A0ABD2C088_VESMC</name>
<accession>A0ABD2C088</accession>
<keyword evidence="2" id="KW-1185">Reference proteome</keyword>
<dbReference type="EMBL" id="JAYRBN010000063">
    <property type="protein sequence ID" value="KAL2738420.1"/>
    <property type="molecule type" value="Genomic_DNA"/>
</dbReference>
<protein>
    <submittedName>
        <fullName evidence="1">Uncharacterized protein</fullName>
    </submittedName>
</protein>
<gene>
    <name evidence="1" type="ORF">V1477_011779</name>
</gene>
<dbReference type="Proteomes" id="UP001607303">
    <property type="component" value="Unassembled WGS sequence"/>
</dbReference>
<reference evidence="1 2" key="1">
    <citation type="journal article" date="2024" name="Ann. Entomol. Soc. Am.">
        <title>Genomic analyses of the southern and eastern yellowjacket wasps (Hymenoptera: Vespidae) reveal evolutionary signatures of social life.</title>
        <authorList>
            <person name="Catto M.A."/>
            <person name="Caine P.B."/>
            <person name="Orr S.E."/>
            <person name="Hunt B.G."/>
            <person name="Goodisman M.A.D."/>
        </authorList>
    </citation>
    <scope>NUCLEOTIDE SEQUENCE [LARGE SCALE GENOMIC DNA]</scope>
    <source>
        <strain evidence="1">232</strain>
        <tissue evidence="1">Head and thorax</tissue>
    </source>
</reference>
<evidence type="ECO:0000313" key="1">
    <source>
        <dbReference type="EMBL" id="KAL2738420.1"/>
    </source>
</evidence>
<comment type="caution">
    <text evidence="1">The sequence shown here is derived from an EMBL/GenBank/DDBJ whole genome shotgun (WGS) entry which is preliminary data.</text>
</comment>